<dbReference type="Gene3D" id="3.10.450.50">
    <property type="match status" value="1"/>
</dbReference>
<keyword evidence="3" id="KW-1185">Reference proteome</keyword>
<accession>A0A421B0R6</accession>
<proteinExistence type="predicted"/>
<organism evidence="2 3">
    <name type="scientific">Actinokineospora cianjurensis</name>
    <dbReference type="NCBI Taxonomy" id="585224"/>
    <lineage>
        <taxon>Bacteria</taxon>
        <taxon>Bacillati</taxon>
        <taxon>Actinomycetota</taxon>
        <taxon>Actinomycetes</taxon>
        <taxon>Pseudonocardiales</taxon>
        <taxon>Pseudonocardiaceae</taxon>
        <taxon>Actinokineospora</taxon>
    </lineage>
</organism>
<evidence type="ECO:0000313" key="3">
    <source>
        <dbReference type="Proteomes" id="UP000282454"/>
    </source>
</evidence>
<dbReference type="OrthoDB" id="4772778at2"/>
<dbReference type="InterPro" id="IPR032710">
    <property type="entry name" value="NTF2-like_dom_sf"/>
</dbReference>
<sequence length="149" mass="16525">MSNNIAPGQTVAVRVVTPELSLPSDTPGRTDTAANVRTVRRYYETVDADAVEELVALFAVDGVYRRPGYQPLEGREAIERFYRDQRVIESGRHTLTHVTAEAAAVAVHGEFDGVLKDGTRVGLRFADFFEFDAQGLFARRDTFFFAPAV</sequence>
<dbReference type="EMBL" id="RCDD01000003">
    <property type="protein sequence ID" value="RLK57985.1"/>
    <property type="molecule type" value="Genomic_DNA"/>
</dbReference>
<gene>
    <name evidence="2" type="ORF">CLV68_4076</name>
</gene>
<dbReference type="RefSeq" id="WP_121392475.1">
    <property type="nucleotide sequence ID" value="NZ_RCDD01000003.1"/>
</dbReference>
<evidence type="ECO:0000313" key="2">
    <source>
        <dbReference type="EMBL" id="RLK57985.1"/>
    </source>
</evidence>
<name>A0A421B0R6_9PSEU</name>
<protein>
    <submittedName>
        <fullName evidence="2">Ketosteroid isomerase-like protein</fullName>
    </submittedName>
</protein>
<keyword evidence="2" id="KW-0413">Isomerase</keyword>
<reference evidence="2 3" key="1">
    <citation type="submission" date="2018-10" db="EMBL/GenBank/DDBJ databases">
        <title>Genomic Encyclopedia of Archaeal and Bacterial Type Strains, Phase II (KMG-II): from individual species to whole genera.</title>
        <authorList>
            <person name="Goeker M."/>
        </authorList>
    </citation>
    <scope>NUCLEOTIDE SEQUENCE [LARGE SCALE GENOMIC DNA]</scope>
    <source>
        <strain evidence="2 3">DSM 45657</strain>
    </source>
</reference>
<dbReference type="Pfam" id="PF12680">
    <property type="entry name" value="SnoaL_2"/>
    <property type="match status" value="1"/>
</dbReference>
<dbReference type="AlphaFoldDB" id="A0A421B0R6"/>
<evidence type="ECO:0000259" key="1">
    <source>
        <dbReference type="Pfam" id="PF12680"/>
    </source>
</evidence>
<comment type="caution">
    <text evidence="2">The sequence shown here is derived from an EMBL/GenBank/DDBJ whole genome shotgun (WGS) entry which is preliminary data.</text>
</comment>
<feature type="domain" description="SnoaL-like" evidence="1">
    <location>
        <begin position="39"/>
        <end position="139"/>
    </location>
</feature>
<dbReference type="Proteomes" id="UP000282454">
    <property type="component" value="Unassembled WGS sequence"/>
</dbReference>
<dbReference type="GO" id="GO:0016853">
    <property type="term" value="F:isomerase activity"/>
    <property type="evidence" value="ECO:0007669"/>
    <property type="project" value="UniProtKB-KW"/>
</dbReference>
<dbReference type="SUPFAM" id="SSF54427">
    <property type="entry name" value="NTF2-like"/>
    <property type="match status" value="1"/>
</dbReference>
<dbReference type="InterPro" id="IPR037401">
    <property type="entry name" value="SnoaL-like"/>
</dbReference>